<dbReference type="GO" id="GO:0016616">
    <property type="term" value="F:oxidoreductase activity, acting on the CH-OH group of donors, NAD or NADP as acceptor"/>
    <property type="evidence" value="ECO:0007669"/>
    <property type="project" value="TreeGrafter"/>
</dbReference>
<keyword evidence="1" id="KW-0560">Oxidoreductase</keyword>
<dbReference type="OrthoDB" id="2735536at2759"/>
<dbReference type="InterPro" id="IPR001509">
    <property type="entry name" value="Epimerase_deHydtase"/>
</dbReference>
<evidence type="ECO:0000256" key="2">
    <source>
        <dbReference type="ARBA" id="ARBA00023445"/>
    </source>
</evidence>
<accession>A0A8H4PD35</accession>
<dbReference type="InterPro" id="IPR050425">
    <property type="entry name" value="NAD(P)_dehydrat-like"/>
</dbReference>
<dbReference type="EMBL" id="JAADYS010000656">
    <property type="protein sequence ID" value="KAF4468090.1"/>
    <property type="molecule type" value="Genomic_DNA"/>
</dbReference>
<keyword evidence="5" id="KW-1185">Reference proteome</keyword>
<dbReference type="AlphaFoldDB" id="A0A8H4PD35"/>
<dbReference type="CDD" id="cd05227">
    <property type="entry name" value="AR_SDR_e"/>
    <property type="match status" value="1"/>
</dbReference>
<dbReference type="FunFam" id="3.40.50.720:FF:000191">
    <property type="entry name" value="Methylglyoxal reductase (NADPH-dependent)"/>
    <property type="match status" value="1"/>
</dbReference>
<dbReference type="PANTHER" id="PTHR10366">
    <property type="entry name" value="NAD DEPENDENT EPIMERASE/DEHYDRATASE"/>
    <property type="match status" value="1"/>
</dbReference>
<evidence type="ECO:0000259" key="3">
    <source>
        <dbReference type="Pfam" id="PF01370"/>
    </source>
</evidence>
<dbReference type="Gene3D" id="3.40.50.720">
    <property type="entry name" value="NAD(P)-binding Rossmann-like Domain"/>
    <property type="match status" value="1"/>
</dbReference>
<dbReference type="SUPFAM" id="SSF51735">
    <property type="entry name" value="NAD(P)-binding Rossmann-fold domains"/>
    <property type="match status" value="1"/>
</dbReference>
<name>A0A8H4PD35_9HYPO</name>
<protein>
    <submittedName>
        <fullName evidence="4">Dihydroflavonol-4-reductase</fullName>
    </submittedName>
</protein>
<reference evidence="4 5" key="1">
    <citation type="submission" date="2020-01" db="EMBL/GenBank/DDBJ databases">
        <title>Identification and distribution of gene clusters putatively required for synthesis of sphingolipid metabolism inhibitors in phylogenetically diverse species of the filamentous fungus Fusarium.</title>
        <authorList>
            <person name="Kim H.-S."/>
            <person name="Busman M."/>
            <person name="Brown D.W."/>
            <person name="Divon H."/>
            <person name="Uhlig S."/>
            <person name="Proctor R.H."/>
        </authorList>
    </citation>
    <scope>NUCLEOTIDE SEQUENCE [LARGE SCALE GENOMIC DNA]</scope>
    <source>
        <strain evidence="4 5">NRRL 20459</strain>
    </source>
</reference>
<dbReference type="Proteomes" id="UP000554235">
    <property type="component" value="Unassembled WGS sequence"/>
</dbReference>
<proteinExistence type="inferred from homology"/>
<comment type="caution">
    <text evidence="4">The sequence shown here is derived from an EMBL/GenBank/DDBJ whole genome shotgun (WGS) entry which is preliminary data.</text>
</comment>
<gene>
    <name evidence="4" type="ORF">FALBO_5020</name>
</gene>
<organism evidence="4 5">
    <name type="scientific">Fusarium albosuccineum</name>
    <dbReference type="NCBI Taxonomy" id="1237068"/>
    <lineage>
        <taxon>Eukaryota</taxon>
        <taxon>Fungi</taxon>
        <taxon>Dikarya</taxon>
        <taxon>Ascomycota</taxon>
        <taxon>Pezizomycotina</taxon>
        <taxon>Sordariomycetes</taxon>
        <taxon>Hypocreomycetidae</taxon>
        <taxon>Hypocreales</taxon>
        <taxon>Nectriaceae</taxon>
        <taxon>Fusarium</taxon>
        <taxon>Fusarium decemcellulare species complex</taxon>
    </lineage>
</organism>
<dbReference type="Pfam" id="PF01370">
    <property type="entry name" value="Epimerase"/>
    <property type="match status" value="1"/>
</dbReference>
<dbReference type="PANTHER" id="PTHR10366:SF564">
    <property type="entry name" value="STEROL-4-ALPHA-CARBOXYLATE 3-DEHYDROGENASE, DECARBOXYLATING"/>
    <property type="match status" value="1"/>
</dbReference>
<evidence type="ECO:0000313" key="5">
    <source>
        <dbReference type="Proteomes" id="UP000554235"/>
    </source>
</evidence>
<evidence type="ECO:0000313" key="4">
    <source>
        <dbReference type="EMBL" id="KAF4468090.1"/>
    </source>
</evidence>
<sequence length="348" mass="38066">MTKVLLTGGSGFIAAHVLDQLLEKDYTVVTTVRSESKAQKIRNAHPDKAKDGKLQVVIVPDIAQPDAFDEVAKTPGLDAVLHTASPFHFNIISDRKQADPKKDLIDPAVIGTTSILKALHASAPSVKRVVITSSFASILDEAKFTDPSTTFSEKSWNPVTVDDISRSHATAYRASKTLAERAAWDFVADKKPSFDLVTVCPPLVLGPVSKHLASLESINTSNERVVSLLRGGWKDGVPPCTPVPLWIDVRDAARAHVRGLEEPSAGGKRLFSTAGWFTHREFVEAVRAKFPEFADKLPGPEVKGGEFPPKDQIFKYNNEETNKILKIDWISLEKSVTDLVESLKELGI</sequence>
<comment type="similarity">
    <text evidence="2">Belongs to the NAD(P)-dependent epimerase/dehydratase family. Dihydroflavonol-4-reductase subfamily.</text>
</comment>
<evidence type="ECO:0000256" key="1">
    <source>
        <dbReference type="ARBA" id="ARBA00023002"/>
    </source>
</evidence>
<dbReference type="InterPro" id="IPR036291">
    <property type="entry name" value="NAD(P)-bd_dom_sf"/>
</dbReference>
<feature type="domain" description="NAD-dependent epimerase/dehydratase" evidence="3">
    <location>
        <begin position="4"/>
        <end position="268"/>
    </location>
</feature>